<dbReference type="Pfam" id="PF02209">
    <property type="entry name" value="VHP"/>
    <property type="match status" value="1"/>
</dbReference>
<dbReference type="SMART" id="SM00153">
    <property type="entry name" value="VHP"/>
    <property type="match status" value="1"/>
</dbReference>
<dbReference type="GO" id="GO:0060271">
    <property type="term" value="P:cilium assembly"/>
    <property type="evidence" value="ECO:0007669"/>
    <property type="project" value="TreeGrafter"/>
</dbReference>
<evidence type="ECO:0000259" key="6">
    <source>
        <dbReference type="PROSITE" id="PS51089"/>
    </source>
</evidence>
<dbReference type="SUPFAM" id="SSF47050">
    <property type="entry name" value="VHP, Villin headpiece domain"/>
    <property type="match status" value="1"/>
</dbReference>
<evidence type="ECO:0000313" key="7">
    <source>
        <dbReference type="Proteomes" id="UP000504617"/>
    </source>
</evidence>
<dbReference type="OrthoDB" id="1746725at2759"/>
<dbReference type="InterPro" id="IPR003128">
    <property type="entry name" value="Villin_headpiece"/>
</dbReference>
<reference evidence="8" key="1">
    <citation type="submission" date="2025-08" db="UniProtKB">
        <authorList>
            <consortium name="RefSeq"/>
        </authorList>
    </citation>
    <scope>IDENTIFICATION</scope>
    <source>
        <tissue evidence="8">Skeletal muscle</tissue>
    </source>
</reference>
<keyword evidence="4" id="KW-0677">Repeat</keyword>
<dbReference type="InterPro" id="IPR051618">
    <property type="entry name" value="Actin-binding_LIM"/>
</dbReference>
<gene>
    <name evidence="8" type="primary">ABLIM3</name>
</gene>
<dbReference type="InterPro" id="IPR036886">
    <property type="entry name" value="Villin_headpiece_dom_sf"/>
</dbReference>
<dbReference type="CTD" id="22885"/>
<dbReference type="Pfam" id="PF16182">
    <property type="entry name" value="AbLIM_anchor"/>
    <property type="match status" value="1"/>
</dbReference>
<evidence type="ECO:0000256" key="5">
    <source>
        <dbReference type="SAM" id="MobiDB-lite"/>
    </source>
</evidence>
<feature type="region of interest" description="Disordered" evidence="5">
    <location>
        <begin position="197"/>
        <end position="224"/>
    </location>
</feature>
<accession>A0A6I9Y1L4</accession>
<organism evidence="7 8">
    <name type="scientific">Thamnophis sirtalis</name>
    <dbReference type="NCBI Taxonomy" id="35019"/>
    <lineage>
        <taxon>Eukaryota</taxon>
        <taxon>Metazoa</taxon>
        <taxon>Chordata</taxon>
        <taxon>Craniata</taxon>
        <taxon>Vertebrata</taxon>
        <taxon>Euteleostomi</taxon>
        <taxon>Lepidosauria</taxon>
        <taxon>Squamata</taxon>
        <taxon>Bifurcata</taxon>
        <taxon>Unidentata</taxon>
        <taxon>Episquamata</taxon>
        <taxon>Toxicofera</taxon>
        <taxon>Serpentes</taxon>
        <taxon>Colubroidea</taxon>
        <taxon>Colubridae</taxon>
        <taxon>Natricinae</taxon>
        <taxon>Thamnophis</taxon>
    </lineage>
</organism>
<dbReference type="GeneID" id="106547650"/>
<evidence type="ECO:0000313" key="8">
    <source>
        <dbReference type="RefSeq" id="XP_013920351.1"/>
    </source>
</evidence>
<dbReference type="Proteomes" id="UP000504617">
    <property type="component" value="Unplaced"/>
</dbReference>
<evidence type="ECO:0000256" key="4">
    <source>
        <dbReference type="ARBA" id="ARBA00022737"/>
    </source>
</evidence>
<dbReference type="FunFam" id="1.10.950.10:FF:000001">
    <property type="entry name" value="actin-binding LIM protein 1 isoform X2"/>
    <property type="match status" value="1"/>
</dbReference>
<keyword evidence="3" id="KW-0597">Phosphoprotein</keyword>
<evidence type="ECO:0000256" key="1">
    <source>
        <dbReference type="ARBA" id="ARBA00004496"/>
    </source>
</evidence>
<dbReference type="Gene3D" id="1.10.950.10">
    <property type="entry name" value="Villin headpiece domain"/>
    <property type="match status" value="1"/>
</dbReference>
<feature type="region of interest" description="Disordered" evidence="5">
    <location>
        <begin position="1"/>
        <end position="35"/>
    </location>
</feature>
<dbReference type="PANTHER" id="PTHR24213:SF0">
    <property type="entry name" value="ACTIN-BINDING LIM PROTEIN 3"/>
    <property type="match status" value="1"/>
</dbReference>
<feature type="domain" description="HP" evidence="6">
    <location>
        <begin position="360"/>
        <end position="428"/>
    </location>
</feature>
<evidence type="ECO:0000256" key="3">
    <source>
        <dbReference type="ARBA" id="ARBA00022553"/>
    </source>
</evidence>
<proteinExistence type="predicted"/>
<dbReference type="GO" id="GO:0030032">
    <property type="term" value="P:lamellipodium assembly"/>
    <property type="evidence" value="ECO:0007669"/>
    <property type="project" value="TreeGrafter"/>
</dbReference>
<dbReference type="AlphaFoldDB" id="A0A6I9Y1L4"/>
<sequence>MSLKVLVSPSNPTAQMRHKWHRRTSETSISPPGSSIGSPNRVICAKVDNEILNYKDLAALPKIKAIYEVQRPDLISYEPYHRYTSDETLERYSYGEVQFLRHFTWIVHNESRILFLTPIFLCLSLFFSAAPSNLLFQGTESGRSSPYYSQLDVRSSTPTSYQAPKHFHIPDSHHPSSRMTAAAESNIYRKPPIYKRHDSHAAATKSKTSEDISQTSKYSPAYSPDPYYHSETEYWTFQGSPKAPRVRRFSSGGEEDSFDRGMHRLQTGIGRLILKEEMKARANSYMDPWTPPRSSASSREALHTAGYEGSLNGSPRSHYLADSGGDIYGLLYSFTYGSLPQPPSAELFHYDSTNAVNWGMREYKIYPYELLLVTTRGKNRLPKDVDRTRLERHLSPEEFYQVFGMTIAEFDRLALWKRNELKKQARLF</sequence>
<comment type="subcellular location">
    <subcellularLocation>
        <location evidence="1">Cytoplasm</location>
    </subcellularLocation>
</comment>
<dbReference type="GO" id="GO:0001725">
    <property type="term" value="C:stress fiber"/>
    <property type="evidence" value="ECO:0007669"/>
    <property type="project" value="TreeGrafter"/>
</dbReference>
<protein>
    <submittedName>
        <fullName evidence="8">Actin-binding LIM protein 3</fullName>
    </submittedName>
</protein>
<dbReference type="PROSITE" id="PS51089">
    <property type="entry name" value="HP"/>
    <property type="match status" value="1"/>
</dbReference>
<dbReference type="GO" id="GO:0051015">
    <property type="term" value="F:actin filament binding"/>
    <property type="evidence" value="ECO:0007669"/>
    <property type="project" value="TreeGrafter"/>
</dbReference>
<keyword evidence="2" id="KW-0963">Cytoplasm</keyword>
<dbReference type="PANTHER" id="PTHR24213">
    <property type="entry name" value="ACTIN-BINDING LIM PROTEIN"/>
    <property type="match status" value="1"/>
</dbReference>
<dbReference type="GO" id="GO:0005737">
    <property type="term" value="C:cytoplasm"/>
    <property type="evidence" value="ECO:0007669"/>
    <property type="project" value="UniProtKB-SubCell"/>
</dbReference>
<dbReference type="InterPro" id="IPR032402">
    <property type="entry name" value="AbLIM_anchor"/>
</dbReference>
<keyword evidence="7" id="KW-1185">Reference proteome</keyword>
<dbReference type="RefSeq" id="XP_013920351.1">
    <property type="nucleotide sequence ID" value="XM_014064876.1"/>
</dbReference>
<name>A0A6I9Y1L4_9SAUR</name>
<dbReference type="KEGG" id="tsr:106547650"/>
<dbReference type="GO" id="GO:0007010">
    <property type="term" value="P:cytoskeleton organization"/>
    <property type="evidence" value="ECO:0007669"/>
    <property type="project" value="InterPro"/>
</dbReference>
<evidence type="ECO:0000256" key="2">
    <source>
        <dbReference type="ARBA" id="ARBA00022490"/>
    </source>
</evidence>